<dbReference type="Pfam" id="PF24883">
    <property type="entry name" value="NPHP3_N"/>
    <property type="match status" value="1"/>
</dbReference>
<dbReference type="InterPro" id="IPR027417">
    <property type="entry name" value="P-loop_NTPase"/>
</dbReference>
<evidence type="ECO:0000256" key="1">
    <source>
        <dbReference type="ARBA" id="ARBA00022737"/>
    </source>
</evidence>
<dbReference type="PROSITE" id="PS50837">
    <property type="entry name" value="NACHT"/>
    <property type="match status" value="1"/>
</dbReference>
<dbReference type="Proteomes" id="UP001437256">
    <property type="component" value="Unassembled WGS sequence"/>
</dbReference>
<dbReference type="PANTHER" id="PTHR10039">
    <property type="entry name" value="AMELOGENIN"/>
    <property type="match status" value="1"/>
</dbReference>
<organism evidence="4 5">
    <name type="scientific">Marasmius tenuissimus</name>
    <dbReference type="NCBI Taxonomy" id="585030"/>
    <lineage>
        <taxon>Eukaryota</taxon>
        <taxon>Fungi</taxon>
        <taxon>Dikarya</taxon>
        <taxon>Basidiomycota</taxon>
        <taxon>Agaricomycotina</taxon>
        <taxon>Agaricomycetes</taxon>
        <taxon>Agaricomycetidae</taxon>
        <taxon>Agaricales</taxon>
        <taxon>Marasmiineae</taxon>
        <taxon>Marasmiaceae</taxon>
        <taxon>Marasmius</taxon>
    </lineage>
</organism>
<gene>
    <name evidence="4" type="ORF">AAF712_006623</name>
</gene>
<evidence type="ECO:0000259" key="3">
    <source>
        <dbReference type="PROSITE" id="PS50837"/>
    </source>
</evidence>
<evidence type="ECO:0000313" key="5">
    <source>
        <dbReference type="Proteomes" id="UP001437256"/>
    </source>
</evidence>
<feature type="region of interest" description="Disordered" evidence="2">
    <location>
        <begin position="1"/>
        <end position="38"/>
    </location>
</feature>
<proteinExistence type="predicted"/>
<evidence type="ECO:0000256" key="2">
    <source>
        <dbReference type="SAM" id="MobiDB-lite"/>
    </source>
</evidence>
<evidence type="ECO:0000313" key="4">
    <source>
        <dbReference type="EMBL" id="KAL0066364.1"/>
    </source>
</evidence>
<comment type="caution">
    <text evidence="4">The sequence shown here is derived from an EMBL/GenBank/DDBJ whole genome shotgun (WGS) entry which is preliminary data.</text>
</comment>
<sequence>MGQNASAPTTNSVPAQNTNHGRDQILNQGSGNQNVGGVHMSIAADTSNDHAHKTLWNAIAGVGASHDSEQRDGEKRRSRGECLKGTREELLRDVHEWRRAKHRLPICWLSGALGVGKTAIAMSVASACEKDGLAASFFFLRSDPNRNNPSKLMLTIAYGLASTTESLKSLIFQRIADDPRILEAKLEIQFTELILNPSRDPSANCPDRLVIIDGLDECENEEAQNRILTIISNAYTQTPLSPLRFLFTSRPEPWLHKAFNLRSLHQYTKRIDLNENFRPHSDIEKYYYHHFHEIRTDPERNQTRFPNPWPSKEDFRWLMEKSSSQFIYAATAMKFVGLPYCDPVEQLRTIIHSSSAPRPSESPFSELDELYHVIISVAPADIRAQLTDILSAIVVLRPYIPPSPTLIEAVLADSRKGYVVRTLRSMHSVLQIRGSEDAIELYHTSFEEFLSDSSRSNIDLHAQTNHLASQWTRSLAKSYLDLERYVFITICSDHCDKFPSQTR</sequence>
<feature type="domain" description="NACHT" evidence="3">
    <location>
        <begin position="105"/>
        <end position="251"/>
    </location>
</feature>
<dbReference type="SUPFAM" id="SSF52540">
    <property type="entry name" value="P-loop containing nucleoside triphosphate hydrolases"/>
    <property type="match status" value="1"/>
</dbReference>
<keyword evidence="1" id="KW-0677">Repeat</keyword>
<dbReference type="InterPro" id="IPR056884">
    <property type="entry name" value="NPHP3-like_N"/>
</dbReference>
<dbReference type="EMBL" id="JBBXMP010000036">
    <property type="protein sequence ID" value="KAL0066364.1"/>
    <property type="molecule type" value="Genomic_DNA"/>
</dbReference>
<dbReference type="PANTHER" id="PTHR10039:SF14">
    <property type="entry name" value="NACHT DOMAIN-CONTAINING PROTEIN"/>
    <property type="match status" value="1"/>
</dbReference>
<protein>
    <recommendedName>
        <fullName evidence="3">NACHT domain-containing protein</fullName>
    </recommendedName>
</protein>
<reference evidence="4 5" key="1">
    <citation type="submission" date="2024-05" db="EMBL/GenBank/DDBJ databases">
        <title>A draft genome resource for the thread blight pathogen Marasmius tenuissimus strain MS-2.</title>
        <authorList>
            <person name="Yulfo-Soto G.E."/>
            <person name="Baruah I.K."/>
            <person name="Amoako-Attah I."/>
            <person name="Bukari Y."/>
            <person name="Meinhardt L.W."/>
            <person name="Bailey B.A."/>
            <person name="Cohen S.P."/>
        </authorList>
    </citation>
    <scope>NUCLEOTIDE SEQUENCE [LARGE SCALE GENOMIC DNA]</scope>
    <source>
        <strain evidence="4 5">MS-2</strain>
    </source>
</reference>
<keyword evidence="5" id="KW-1185">Reference proteome</keyword>
<feature type="compositionally biased region" description="Polar residues" evidence="2">
    <location>
        <begin position="1"/>
        <end position="19"/>
    </location>
</feature>
<name>A0ABR2ZYZ7_9AGAR</name>
<dbReference type="InterPro" id="IPR007111">
    <property type="entry name" value="NACHT_NTPase"/>
</dbReference>
<dbReference type="Gene3D" id="3.40.50.300">
    <property type="entry name" value="P-loop containing nucleotide triphosphate hydrolases"/>
    <property type="match status" value="1"/>
</dbReference>
<feature type="compositionally biased region" description="Low complexity" evidence="2">
    <location>
        <begin position="27"/>
        <end position="38"/>
    </location>
</feature>
<accession>A0ABR2ZYZ7</accession>